<accession>A0A935ILH5</accession>
<dbReference type="Proteomes" id="UP000718281">
    <property type="component" value="Unassembled WGS sequence"/>
</dbReference>
<proteinExistence type="predicted"/>
<sequence>MSRTTVTLEPDVEALVHRAMRERGVSFKEALNSAIRAGLAPAAPALDLRFPTFDMGEPFVDLSHAAAFVAELEADEIGQDLARGR</sequence>
<evidence type="ECO:0000313" key="1">
    <source>
        <dbReference type="EMBL" id="MBK6302225.1"/>
    </source>
</evidence>
<comment type="caution">
    <text evidence="2">The sequence shown here is derived from an EMBL/GenBank/DDBJ whole genome shotgun (WGS) entry which is preliminary data.</text>
</comment>
<name>A0A935ILH5_9MICO</name>
<evidence type="ECO:0000313" key="4">
    <source>
        <dbReference type="Proteomes" id="UP000726105"/>
    </source>
</evidence>
<dbReference type="EMBL" id="JADIXZ010000008">
    <property type="protein sequence ID" value="MBK6302225.1"/>
    <property type="molecule type" value="Genomic_DNA"/>
</dbReference>
<evidence type="ECO:0000313" key="2">
    <source>
        <dbReference type="EMBL" id="MBK7272333.1"/>
    </source>
</evidence>
<organism evidence="2 4">
    <name type="scientific">Candidatus Phosphoribacter hodrii</name>
    <dbReference type="NCBI Taxonomy" id="2953743"/>
    <lineage>
        <taxon>Bacteria</taxon>
        <taxon>Bacillati</taxon>
        <taxon>Actinomycetota</taxon>
        <taxon>Actinomycetes</taxon>
        <taxon>Micrococcales</taxon>
        <taxon>Dermatophilaceae</taxon>
        <taxon>Candidatus Phosphoribacter</taxon>
    </lineage>
</organism>
<protein>
    <submittedName>
        <fullName evidence="2">Antitoxin</fullName>
    </submittedName>
</protein>
<reference evidence="3 4" key="1">
    <citation type="submission" date="2020-10" db="EMBL/GenBank/DDBJ databases">
        <title>Connecting structure to function with the recovery of over 1000 high-quality activated sludge metagenome-assembled genomes encoding full-length rRNA genes using long-read sequencing.</title>
        <authorList>
            <person name="Singleton C.M."/>
            <person name="Petriglieri F."/>
            <person name="Kristensen J.M."/>
            <person name="Kirkegaard R.H."/>
            <person name="Michaelsen T.Y."/>
            <person name="Andersen M.H."/>
            <person name="Karst S.M."/>
            <person name="Dueholm M.S."/>
            <person name="Nielsen P.H."/>
            <person name="Albertsen M."/>
        </authorList>
    </citation>
    <scope>NUCLEOTIDE SEQUENCE [LARGE SCALE GENOMIC DNA]</scope>
    <source>
        <strain evidence="1">AalE_18-Q3-R2-46_BAT3C.188</strain>
        <strain evidence="2">Ega_18-Q3-R5-49_MAXAC.001</strain>
    </source>
</reference>
<dbReference type="EMBL" id="JADJIB010000001">
    <property type="protein sequence ID" value="MBK7272333.1"/>
    <property type="molecule type" value="Genomic_DNA"/>
</dbReference>
<evidence type="ECO:0000313" key="3">
    <source>
        <dbReference type="Proteomes" id="UP000718281"/>
    </source>
</evidence>
<gene>
    <name evidence="1" type="ORF">IPF40_14715</name>
    <name evidence="2" type="ORF">IPI13_03940</name>
</gene>
<dbReference type="AlphaFoldDB" id="A0A935ILH5"/>
<dbReference type="Proteomes" id="UP000726105">
    <property type="component" value="Unassembled WGS sequence"/>
</dbReference>